<comment type="caution">
    <text evidence="8">The sequence shown here is derived from an EMBL/GenBank/DDBJ whole genome shotgun (WGS) entry which is preliminary data.</text>
</comment>
<gene>
    <name evidence="8" type="ORF">BB561_005070</name>
</gene>
<comment type="subcellular location">
    <subcellularLocation>
        <location evidence="1">Membrane</location>
        <topology evidence="1">Multi-pass membrane protein</topology>
    </subcellularLocation>
</comment>
<dbReference type="InterPro" id="IPR020846">
    <property type="entry name" value="MFS_dom"/>
</dbReference>
<protein>
    <recommendedName>
        <fullName evidence="7">Major facilitator superfamily (MFS) profile domain-containing protein</fullName>
    </recommendedName>
</protein>
<reference evidence="8 9" key="1">
    <citation type="journal article" date="2018" name="MBio">
        <title>Comparative Genomics Reveals the Core Gene Toolbox for the Fungus-Insect Symbiosis.</title>
        <authorList>
            <person name="Wang Y."/>
            <person name="Stata M."/>
            <person name="Wang W."/>
            <person name="Stajich J.E."/>
            <person name="White M.M."/>
            <person name="Moncalvo J.M."/>
        </authorList>
    </citation>
    <scope>NUCLEOTIDE SEQUENCE [LARGE SCALE GENOMIC DNA]</scope>
    <source>
        <strain evidence="8 9">SWE-8-4</strain>
    </source>
</reference>
<feature type="transmembrane region" description="Helical" evidence="6">
    <location>
        <begin position="107"/>
        <end position="126"/>
    </location>
</feature>
<dbReference type="SUPFAM" id="SSF103473">
    <property type="entry name" value="MFS general substrate transporter"/>
    <property type="match status" value="1"/>
</dbReference>
<feature type="transmembrane region" description="Helical" evidence="6">
    <location>
        <begin position="132"/>
        <end position="156"/>
    </location>
</feature>
<dbReference type="AlphaFoldDB" id="A0A2T9YCF9"/>
<organism evidence="8 9">
    <name type="scientific">Smittium simulii</name>
    <dbReference type="NCBI Taxonomy" id="133385"/>
    <lineage>
        <taxon>Eukaryota</taxon>
        <taxon>Fungi</taxon>
        <taxon>Fungi incertae sedis</taxon>
        <taxon>Zoopagomycota</taxon>
        <taxon>Kickxellomycotina</taxon>
        <taxon>Harpellomycetes</taxon>
        <taxon>Harpellales</taxon>
        <taxon>Legeriomycetaceae</taxon>
        <taxon>Smittium</taxon>
    </lineage>
</organism>
<keyword evidence="4 6" id="KW-1133">Transmembrane helix</keyword>
<dbReference type="PROSITE" id="PS50850">
    <property type="entry name" value="MFS"/>
    <property type="match status" value="1"/>
</dbReference>
<dbReference type="FunFam" id="1.20.1250.20:FF:000018">
    <property type="entry name" value="MFS transporter permease"/>
    <property type="match status" value="1"/>
</dbReference>
<feature type="transmembrane region" description="Helical" evidence="6">
    <location>
        <begin position="39"/>
        <end position="59"/>
    </location>
</feature>
<name>A0A2T9YCF9_9FUNG</name>
<evidence type="ECO:0000256" key="4">
    <source>
        <dbReference type="ARBA" id="ARBA00022989"/>
    </source>
</evidence>
<dbReference type="Gene3D" id="1.20.1250.20">
    <property type="entry name" value="MFS general substrate transporter like domains"/>
    <property type="match status" value="1"/>
</dbReference>
<dbReference type="GO" id="GO:0016020">
    <property type="term" value="C:membrane"/>
    <property type="evidence" value="ECO:0007669"/>
    <property type="project" value="UniProtKB-SubCell"/>
</dbReference>
<evidence type="ECO:0000313" key="9">
    <source>
        <dbReference type="Proteomes" id="UP000245383"/>
    </source>
</evidence>
<accession>A0A2T9YCF9</accession>
<feature type="domain" description="Major facilitator superfamily (MFS) profile" evidence="7">
    <location>
        <begin position="41"/>
        <end position="450"/>
    </location>
</feature>
<dbReference type="Pfam" id="PF07690">
    <property type="entry name" value="MFS_1"/>
    <property type="match status" value="1"/>
</dbReference>
<proteinExistence type="predicted"/>
<feature type="transmembrane region" description="Helical" evidence="6">
    <location>
        <begin position="387"/>
        <end position="406"/>
    </location>
</feature>
<evidence type="ECO:0000313" key="8">
    <source>
        <dbReference type="EMBL" id="PVU90018.1"/>
    </source>
</evidence>
<feature type="transmembrane region" description="Helical" evidence="6">
    <location>
        <begin position="202"/>
        <end position="221"/>
    </location>
</feature>
<dbReference type="OrthoDB" id="2962993at2759"/>
<evidence type="ECO:0000259" key="7">
    <source>
        <dbReference type="PROSITE" id="PS50850"/>
    </source>
</evidence>
<feature type="transmembrane region" description="Helical" evidence="6">
    <location>
        <begin position="358"/>
        <end position="380"/>
    </location>
</feature>
<feature type="transmembrane region" description="Helical" evidence="6">
    <location>
        <begin position="331"/>
        <end position="352"/>
    </location>
</feature>
<dbReference type="EMBL" id="MBFR01000281">
    <property type="protein sequence ID" value="PVU90018.1"/>
    <property type="molecule type" value="Genomic_DNA"/>
</dbReference>
<dbReference type="InterPro" id="IPR036259">
    <property type="entry name" value="MFS_trans_sf"/>
</dbReference>
<dbReference type="GO" id="GO:0022857">
    <property type="term" value="F:transmembrane transporter activity"/>
    <property type="evidence" value="ECO:0007669"/>
    <property type="project" value="InterPro"/>
</dbReference>
<evidence type="ECO:0000256" key="1">
    <source>
        <dbReference type="ARBA" id="ARBA00004141"/>
    </source>
</evidence>
<feature type="transmembrane region" description="Helical" evidence="6">
    <location>
        <begin position="79"/>
        <end position="100"/>
    </location>
</feature>
<dbReference type="PANTHER" id="PTHR43791">
    <property type="entry name" value="PERMEASE-RELATED"/>
    <property type="match status" value="1"/>
</dbReference>
<dbReference type="Proteomes" id="UP000245383">
    <property type="component" value="Unassembled WGS sequence"/>
</dbReference>
<dbReference type="STRING" id="133385.A0A2T9YCF9"/>
<keyword evidence="3 6" id="KW-0812">Transmembrane</keyword>
<dbReference type="PANTHER" id="PTHR43791:SF36">
    <property type="entry name" value="TRANSPORTER, PUTATIVE (AFU_ORTHOLOGUE AFUA_6G08340)-RELATED"/>
    <property type="match status" value="1"/>
</dbReference>
<dbReference type="InterPro" id="IPR011701">
    <property type="entry name" value="MFS"/>
</dbReference>
<keyword evidence="2" id="KW-0813">Transport</keyword>
<feature type="transmembrane region" description="Helical" evidence="6">
    <location>
        <begin position="306"/>
        <end position="326"/>
    </location>
</feature>
<evidence type="ECO:0000256" key="5">
    <source>
        <dbReference type="ARBA" id="ARBA00023136"/>
    </source>
</evidence>
<sequence length="481" mass="53080">MDTNYSDNDIEKGNQINELKELTEEEALIMKSSLKKRDLHILPIIILLYIAALMDRSNIGSALVNGLVSGLKLNKTQEGNVTSMFYVFYILFETPSNILLKKVSPHVWFAFIGVAWSVCCIILGIVKNGTAFVIVRCFMGVFEAGFTPGVVGYLAYWYTRSEIGYRMAIFFSAVPISGIIGAPLAGLFASIKLGSLLPFQNIFILEGALTFVLCCAAFFIIKDYPDQAKFFTKDEYDLTVSRIRADQGLASKTKVSLSITLRTIADWKLWVFSILFLGYNNAYIVLGIFSPTLIKSFGYNNLTSTYLAVIPNACGLFGVMTVLLLLNKRNYISLMIIFAAITIASYSAAVFYRNKTSSLIFLGIAGFGAMGNIPLSLAWMSINQGGIYKGMIASALVVSIGSISGVGSPKTFTSNFSTKYTLGNSIYIGGVAFSTILVVLLGIYFNSENKRRDQNPEDVSHLSEDEQRAMNDKHPKFRYIL</sequence>
<evidence type="ECO:0000256" key="2">
    <source>
        <dbReference type="ARBA" id="ARBA00022448"/>
    </source>
</evidence>
<feature type="transmembrane region" description="Helical" evidence="6">
    <location>
        <begin position="426"/>
        <end position="445"/>
    </location>
</feature>
<evidence type="ECO:0000256" key="6">
    <source>
        <dbReference type="SAM" id="Phobius"/>
    </source>
</evidence>
<feature type="transmembrane region" description="Helical" evidence="6">
    <location>
        <begin position="168"/>
        <end position="190"/>
    </location>
</feature>
<feature type="transmembrane region" description="Helical" evidence="6">
    <location>
        <begin position="269"/>
        <end position="294"/>
    </location>
</feature>
<keyword evidence="5 6" id="KW-0472">Membrane</keyword>
<keyword evidence="9" id="KW-1185">Reference proteome</keyword>
<evidence type="ECO:0000256" key="3">
    <source>
        <dbReference type="ARBA" id="ARBA00022692"/>
    </source>
</evidence>